<reference evidence="5 6" key="1">
    <citation type="submission" date="2019-09" db="EMBL/GenBank/DDBJ databases">
        <title>Bird 10,000 Genomes (B10K) Project - Family phase.</title>
        <authorList>
            <person name="Zhang G."/>
        </authorList>
    </citation>
    <scope>NUCLEOTIDE SEQUENCE [LARGE SCALE GENOMIC DNA]</scope>
    <source>
        <strain evidence="5">B10K-DU-029-46</strain>
    </source>
</reference>
<dbReference type="Proteomes" id="UP000582182">
    <property type="component" value="Unassembled WGS sequence"/>
</dbReference>
<dbReference type="AlphaFoldDB" id="A0A7L3L8I3"/>
<sequence length="57" mass="6182">MLPPHRCPPWLLPFLLLLPGATGALPNFILILADDLGYGDLGCYGHPSSSTPHLDRM</sequence>
<dbReference type="PANTHER" id="PTHR42693">
    <property type="entry name" value="ARYLSULFATASE FAMILY MEMBER"/>
    <property type="match status" value="1"/>
</dbReference>
<evidence type="ECO:0000259" key="4">
    <source>
        <dbReference type="Pfam" id="PF00884"/>
    </source>
</evidence>
<dbReference type="EMBL" id="VZTY01008509">
    <property type="protein sequence ID" value="NXU50053.1"/>
    <property type="molecule type" value="Genomic_DNA"/>
</dbReference>
<evidence type="ECO:0000256" key="1">
    <source>
        <dbReference type="ARBA" id="ARBA00001913"/>
    </source>
</evidence>
<dbReference type="Gene3D" id="3.40.720.10">
    <property type="entry name" value="Alkaline Phosphatase, subunit A"/>
    <property type="match status" value="1"/>
</dbReference>
<evidence type="ECO:0000313" key="6">
    <source>
        <dbReference type="Proteomes" id="UP000582182"/>
    </source>
</evidence>
<feature type="domain" description="Sulfatase N-terminal" evidence="4">
    <location>
        <begin position="26"/>
        <end position="57"/>
    </location>
</feature>
<dbReference type="SUPFAM" id="SSF53649">
    <property type="entry name" value="Alkaline phosphatase-like"/>
    <property type="match status" value="1"/>
</dbReference>
<dbReference type="InterPro" id="IPR050738">
    <property type="entry name" value="Sulfatase"/>
</dbReference>
<feature type="non-terminal residue" evidence="5">
    <location>
        <position position="1"/>
    </location>
</feature>
<name>A0A7L3L8I3_9CHAR</name>
<comment type="similarity">
    <text evidence="2">Belongs to the sulfatase family.</text>
</comment>
<keyword evidence="6" id="KW-1185">Reference proteome</keyword>
<dbReference type="InterPro" id="IPR017850">
    <property type="entry name" value="Alkaline_phosphatase_core_sf"/>
</dbReference>
<gene>
    <name evidence="5" type="primary">Arsa_0</name>
    <name evidence="5" type="ORF">TURVEL_R14026</name>
</gene>
<dbReference type="Pfam" id="PF00884">
    <property type="entry name" value="Sulfatase"/>
    <property type="match status" value="1"/>
</dbReference>
<protein>
    <submittedName>
        <fullName evidence="5">ARSA Arylsulfatase</fullName>
    </submittedName>
</protein>
<keyword evidence="3" id="KW-0732">Signal</keyword>
<comment type="cofactor">
    <cofactor evidence="1">
        <name>Ca(2+)</name>
        <dbReference type="ChEBI" id="CHEBI:29108"/>
    </cofactor>
</comment>
<evidence type="ECO:0000256" key="2">
    <source>
        <dbReference type="ARBA" id="ARBA00008779"/>
    </source>
</evidence>
<proteinExistence type="inferred from homology"/>
<dbReference type="InterPro" id="IPR000917">
    <property type="entry name" value="Sulfatase_N"/>
</dbReference>
<evidence type="ECO:0000313" key="5">
    <source>
        <dbReference type="EMBL" id="NXU50053.1"/>
    </source>
</evidence>
<accession>A0A7L3L8I3</accession>
<dbReference type="PANTHER" id="PTHR42693:SF11">
    <property type="entry name" value="ARYLSULFATASE A"/>
    <property type="match status" value="1"/>
</dbReference>
<feature type="signal peptide" evidence="3">
    <location>
        <begin position="1"/>
        <end position="23"/>
    </location>
</feature>
<evidence type="ECO:0000256" key="3">
    <source>
        <dbReference type="SAM" id="SignalP"/>
    </source>
</evidence>
<comment type="caution">
    <text evidence="5">The sequence shown here is derived from an EMBL/GenBank/DDBJ whole genome shotgun (WGS) entry which is preliminary data.</text>
</comment>
<dbReference type="GO" id="GO:0004065">
    <property type="term" value="F:arylsulfatase activity"/>
    <property type="evidence" value="ECO:0007669"/>
    <property type="project" value="TreeGrafter"/>
</dbReference>
<feature type="chain" id="PRO_5029861128" evidence="3">
    <location>
        <begin position="24"/>
        <end position="57"/>
    </location>
</feature>
<feature type="non-terminal residue" evidence="5">
    <location>
        <position position="57"/>
    </location>
</feature>
<organism evidence="5 6">
    <name type="scientific">Turnix velox</name>
    <name type="common">Little buttonquail</name>
    <dbReference type="NCBI Taxonomy" id="2529409"/>
    <lineage>
        <taxon>Eukaryota</taxon>
        <taxon>Metazoa</taxon>
        <taxon>Chordata</taxon>
        <taxon>Craniata</taxon>
        <taxon>Vertebrata</taxon>
        <taxon>Euteleostomi</taxon>
        <taxon>Archelosauria</taxon>
        <taxon>Archosauria</taxon>
        <taxon>Dinosauria</taxon>
        <taxon>Saurischia</taxon>
        <taxon>Theropoda</taxon>
        <taxon>Coelurosauria</taxon>
        <taxon>Aves</taxon>
        <taxon>Neognathae</taxon>
        <taxon>Neoaves</taxon>
        <taxon>Charadriiformes</taxon>
        <taxon>Turnicidae</taxon>
        <taxon>Turnix</taxon>
    </lineage>
</organism>